<dbReference type="InterPro" id="IPR050281">
    <property type="entry name" value="Flavin_monoamine_oxidase"/>
</dbReference>
<dbReference type="GO" id="GO:0016491">
    <property type="term" value="F:oxidoreductase activity"/>
    <property type="evidence" value="ECO:0007669"/>
    <property type="project" value="InterPro"/>
</dbReference>
<evidence type="ECO:0000313" key="2">
    <source>
        <dbReference type="EMBL" id="CAB9507931.1"/>
    </source>
</evidence>
<comment type="caution">
    <text evidence="2">The sequence shown here is derived from an EMBL/GenBank/DDBJ whole genome shotgun (WGS) entry which is preliminary data.</text>
</comment>
<dbReference type="InterPro" id="IPR002937">
    <property type="entry name" value="Amino_oxidase"/>
</dbReference>
<organism evidence="2 3">
    <name type="scientific">Seminavis robusta</name>
    <dbReference type="NCBI Taxonomy" id="568900"/>
    <lineage>
        <taxon>Eukaryota</taxon>
        <taxon>Sar</taxon>
        <taxon>Stramenopiles</taxon>
        <taxon>Ochrophyta</taxon>
        <taxon>Bacillariophyta</taxon>
        <taxon>Bacillariophyceae</taxon>
        <taxon>Bacillariophycidae</taxon>
        <taxon>Naviculales</taxon>
        <taxon>Naviculaceae</taxon>
        <taxon>Seminavis</taxon>
    </lineage>
</organism>
<dbReference type="PANTHER" id="PTHR10742">
    <property type="entry name" value="FLAVIN MONOAMINE OXIDASE"/>
    <property type="match status" value="1"/>
</dbReference>
<protein>
    <submittedName>
        <fullName evidence="2">Peroxisomal N(1)-acetyl-spermine/spermidine oxidase</fullName>
    </submittedName>
</protein>
<accession>A0A9N8DW59</accession>
<dbReference type="AlphaFoldDB" id="A0A9N8DW59"/>
<reference evidence="2" key="1">
    <citation type="submission" date="2020-06" db="EMBL/GenBank/DDBJ databases">
        <authorList>
            <consortium name="Plant Systems Biology data submission"/>
        </authorList>
    </citation>
    <scope>NUCLEOTIDE SEQUENCE</scope>
    <source>
        <strain evidence="2">D6</strain>
    </source>
</reference>
<keyword evidence="3" id="KW-1185">Reference proteome</keyword>
<dbReference type="Pfam" id="PF01593">
    <property type="entry name" value="Amino_oxidase"/>
    <property type="match status" value="2"/>
</dbReference>
<evidence type="ECO:0000259" key="1">
    <source>
        <dbReference type="Pfam" id="PF01593"/>
    </source>
</evidence>
<feature type="domain" description="Amine oxidase" evidence="1">
    <location>
        <begin position="145"/>
        <end position="375"/>
    </location>
</feature>
<sequence length="411" mass="45747">MDAIASMDVAIVGAGAAGLTAAYDLIQNGNNLKVKILEARDRFGGRVKALEDFAVWDSTGINSSSSSSSVPIDLGGEWLHGDPSMLDDIAGYAVNVETIDWRPYSYRYNQDDDSWWSRLWFTTDDHKFVNSTWYDFFDTYIATPAVKEQIVYDCAVVTVDYSTAPVVLECADGRTWTAQQVILTVPVPILQQDITFIPPLPDSHRQAIENLDILAGLKVILKFQEKFYYDAFTIEPWDFAAESGRFFYNPFHNQPHDNADPKNILTIDISGLFAEQYIDLTDDEIVQIMIQDLDAVFGGNNNASTNLLDSFVQNWSTRNYTRGVFSGSNWRSIMTLREPVEEVIIFAGEAIPYRDFDWGYVHGAAFSGRAAADLITVTASPTVSPSMMSDNNSTTTTSASIIMAGRSGEWP</sequence>
<dbReference type="InterPro" id="IPR036188">
    <property type="entry name" value="FAD/NAD-bd_sf"/>
</dbReference>
<dbReference type="Gene3D" id="3.90.660.10">
    <property type="match status" value="1"/>
</dbReference>
<dbReference type="SUPFAM" id="SSF51905">
    <property type="entry name" value="FAD/NAD(P)-binding domain"/>
    <property type="match status" value="1"/>
</dbReference>
<dbReference type="PANTHER" id="PTHR10742:SF410">
    <property type="entry name" value="LYSINE-SPECIFIC HISTONE DEMETHYLASE 2"/>
    <property type="match status" value="1"/>
</dbReference>
<dbReference type="SUPFAM" id="SSF54373">
    <property type="entry name" value="FAD-linked reductases, C-terminal domain"/>
    <property type="match status" value="1"/>
</dbReference>
<dbReference type="Gene3D" id="3.50.50.60">
    <property type="entry name" value="FAD/NAD(P)-binding domain"/>
    <property type="match status" value="2"/>
</dbReference>
<evidence type="ECO:0000313" key="3">
    <source>
        <dbReference type="Proteomes" id="UP001153069"/>
    </source>
</evidence>
<proteinExistence type="predicted"/>
<feature type="domain" description="Amine oxidase" evidence="1">
    <location>
        <begin position="17"/>
        <end position="105"/>
    </location>
</feature>
<name>A0A9N8DW59_9STRA</name>
<dbReference type="OrthoDB" id="47919at2759"/>
<dbReference type="EMBL" id="CAICTM010000325">
    <property type="protein sequence ID" value="CAB9507931.1"/>
    <property type="molecule type" value="Genomic_DNA"/>
</dbReference>
<dbReference type="PRINTS" id="PR00411">
    <property type="entry name" value="PNDRDTASEI"/>
</dbReference>
<dbReference type="Proteomes" id="UP001153069">
    <property type="component" value="Unassembled WGS sequence"/>
</dbReference>
<gene>
    <name evidence="2" type="ORF">SEMRO_326_G117950.1</name>
</gene>